<evidence type="ECO:0000256" key="8">
    <source>
        <dbReference type="ARBA" id="ARBA00023315"/>
    </source>
</evidence>
<dbReference type="InterPro" id="IPR043129">
    <property type="entry name" value="ATPase_NBD"/>
</dbReference>
<dbReference type="OrthoDB" id="10259622at2759"/>
<evidence type="ECO:0000313" key="13">
    <source>
        <dbReference type="Proteomes" id="UP001152798"/>
    </source>
</evidence>
<dbReference type="PRINTS" id="PR00789">
    <property type="entry name" value="OSIALOPTASE"/>
</dbReference>
<reference evidence="12" key="1">
    <citation type="submission" date="2022-01" db="EMBL/GenBank/DDBJ databases">
        <authorList>
            <person name="King R."/>
        </authorList>
    </citation>
    <scope>NUCLEOTIDE SEQUENCE</scope>
</reference>
<dbReference type="PANTHER" id="PTHR11735:SF6">
    <property type="entry name" value="TRNA N6-ADENOSINE THREONYLCARBAMOYLTRANSFERASE, MITOCHONDRIAL"/>
    <property type="match status" value="1"/>
</dbReference>
<evidence type="ECO:0000256" key="2">
    <source>
        <dbReference type="ARBA" id="ARBA00012156"/>
    </source>
</evidence>
<protein>
    <recommendedName>
        <fullName evidence="2">N(6)-L-threonylcarbamoyladenine synthase</fullName>
        <ecNumber evidence="2">2.3.1.234</ecNumber>
    </recommendedName>
</protein>
<dbReference type="GO" id="GO:0002949">
    <property type="term" value="P:tRNA threonylcarbamoyladenosine modification"/>
    <property type="evidence" value="ECO:0007669"/>
    <property type="project" value="UniProtKB-UniRule"/>
</dbReference>
<dbReference type="GO" id="GO:0046872">
    <property type="term" value="F:metal ion binding"/>
    <property type="evidence" value="ECO:0007669"/>
    <property type="project" value="UniProtKB-KW"/>
</dbReference>
<dbReference type="EMBL" id="OV725082">
    <property type="protein sequence ID" value="CAH1405032.1"/>
    <property type="molecule type" value="Genomic_DNA"/>
</dbReference>
<comment type="function">
    <text evidence="10">Required for the formation of a threonylcarbamoyl group on adenosine at position 37 (t(6)A37) in mitochondrial tRNAs that read codons beginning with adenine. Probably involved in the transfer of the threonylcarbamoyl moiety of threonylcarbamoyl-AMP (TC-AMP) to the N6 group of A37. Involved in mitochondrial genome maintenance.</text>
</comment>
<dbReference type="HAMAP" id="MF_01445">
    <property type="entry name" value="TsaD"/>
    <property type="match status" value="1"/>
</dbReference>
<keyword evidence="4 10" id="KW-0819">tRNA processing</keyword>
<comment type="similarity">
    <text evidence="10">Belongs to the KAE1 / TsaD family.</text>
</comment>
<feature type="domain" description="Gcp-like" evidence="11">
    <location>
        <begin position="65"/>
        <end position="370"/>
    </location>
</feature>
<dbReference type="Pfam" id="PF00814">
    <property type="entry name" value="TsaD"/>
    <property type="match status" value="1"/>
</dbReference>
<keyword evidence="3 10" id="KW-0808">Transferase</keyword>
<keyword evidence="13" id="KW-1185">Reference proteome</keyword>
<dbReference type="FunFam" id="3.30.420.40:FF:000083">
    <property type="entry name" value="Probable tRNA N6-adenosine threonylcarbamoyltransferase, mitochondrial"/>
    <property type="match status" value="1"/>
</dbReference>
<evidence type="ECO:0000259" key="11">
    <source>
        <dbReference type="Pfam" id="PF00814"/>
    </source>
</evidence>
<dbReference type="EC" id="2.3.1.234" evidence="2"/>
<evidence type="ECO:0000256" key="6">
    <source>
        <dbReference type="ARBA" id="ARBA00022946"/>
    </source>
</evidence>
<comment type="cofactor">
    <cofactor evidence="10">
        <name>a divalent metal cation</name>
        <dbReference type="ChEBI" id="CHEBI:60240"/>
    </cofactor>
    <text evidence="10">Binds 1 divalent metal cation per subunit.</text>
</comment>
<evidence type="ECO:0000256" key="9">
    <source>
        <dbReference type="ARBA" id="ARBA00048117"/>
    </source>
</evidence>
<evidence type="ECO:0000256" key="7">
    <source>
        <dbReference type="ARBA" id="ARBA00023128"/>
    </source>
</evidence>
<keyword evidence="5 10" id="KW-0479">Metal-binding</keyword>
<dbReference type="CDD" id="cd24134">
    <property type="entry name" value="ASKHA_NBD_OSGEPL1_QRI7_euk"/>
    <property type="match status" value="1"/>
</dbReference>
<proteinExistence type="inferred from homology"/>
<comment type="subunit">
    <text evidence="10">Homodimer.</text>
</comment>
<dbReference type="InterPro" id="IPR000905">
    <property type="entry name" value="Gcp-like_dom"/>
</dbReference>
<name>A0A9P0HNV3_NEZVI</name>
<dbReference type="AlphaFoldDB" id="A0A9P0HNV3"/>
<dbReference type="GO" id="GO:0005739">
    <property type="term" value="C:mitochondrion"/>
    <property type="evidence" value="ECO:0007669"/>
    <property type="project" value="UniProtKB-SubCell"/>
</dbReference>
<keyword evidence="8 10" id="KW-0012">Acyltransferase</keyword>
<evidence type="ECO:0000256" key="1">
    <source>
        <dbReference type="ARBA" id="ARBA00004173"/>
    </source>
</evidence>
<comment type="subcellular location">
    <subcellularLocation>
        <location evidence="1 10">Mitochondrion</location>
    </subcellularLocation>
</comment>
<dbReference type="SUPFAM" id="SSF53067">
    <property type="entry name" value="Actin-like ATPase domain"/>
    <property type="match status" value="1"/>
</dbReference>
<keyword evidence="6" id="KW-0809">Transit peptide</keyword>
<sequence>MFAGRVACKMTFSMCRPFYKFTLRKRLFQHKWMTFATNTNISKILGIETSCDDTGCGIVSTDGKLLGEGLFSQQKYHTEFGGIIPPIAKSLHKEHIDNVVNDALKSSSLDISQIDGVAVTVKPGLQLSLAVGVEYAKKLCSQYKKPLIPIHHMEAHALTIRMLEKVDFPFLVLLISGGHSLIAVVKSVDSFLLLGKSYDDAPGEALDKIARRLKVFNLEGMEGLSGGKAIEMLAEQGNYNAFLLGEPLLHQKDCDFSFAGVKNSARQFIIEQEETFSIEGDQVLPTVNDLCASTQFVIAKHLCRRIQRAIAFCQLNQLIPNDKQSLVVSGGVAANKAIKAALWKVCQAYGYSLHVPPPQLCTDNGVMIAWNGAERWIANKGIVSHEQLASVDFQGKAELGEDIRAEVAKASIKCKWIPLNDIFENKSSSGLIQGSV</sequence>
<keyword evidence="7 10" id="KW-0496">Mitochondrion</keyword>
<dbReference type="GO" id="GO:0061711">
    <property type="term" value="F:tRNA N(6)-L-threonylcarbamoyladenine synthase activity"/>
    <property type="evidence" value="ECO:0007669"/>
    <property type="project" value="UniProtKB-EC"/>
</dbReference>
<dbReference type="Proteomes" id="UP001152798">
    <property type="component" value="Chromosome 6"/>
</dbReference>
<evidence type="ECO:0000256" key="5">
    <source>
        <dbReference type="ARBA" id="ARBA00022723"/>
    </source>
</evidence>
<dbReference type="NCBIfam" id="TIGR00329">
    <property type="entry name" value="gcp_kae1"/>
    <property type="match status" value="1"/>
</dbReference>
<comment type="catalytic activity">
    <reaction evidence="9 10">
        <text>L-threonylcarbamoyladenylate + adenosine(37) in tRNA = N(6)-L-threonylcarbamoyladenosine(37) in tRNA + AMP + H(+)</text>
        <dbReference type="Rhea" id="RHEA:37059"/>
        <dbReference type="Rhea" id="RHEA-COMP:10162"/>
        <dbReference type="Rhea" id="RHEA-COMP:10163"/>
        <dbReference type="ChEBI" id="CHEBI:15378"/>
        <dbReference type="ChEBI" id="CHEBI:73682"/>
        <dbReference type="ChEBI" id="CHEBI:74411"/>
        <dbReference type="ChEBI" id="CHEBI:74418"/>
        <dbReference type="ChEBI" id="CHEBI:456215"/>
        <dbReference type="EC" id="2.3.1.234"/>
    </reaction>
</comment>
<evidence type="ECO:0000256" key="4">
    <source>
        <dbReference type="ARBA" id="ARBA00022694"/>
    </source>
</evidence>
<dbReference type="NCBIfam" id="TIGR03723">
    <property type="entry name" value="T6A_TsaD_YgjD"/>
    <property type="match status" value="1"/>
</dbReference>
<organism evidence="12 13">
    <name type="scientific">Nezara viridula</name>
    <name type="common">Southern green stink bug</name>
    <name type="synonym">Cimex viridulus</name>
    <dbReference type="NCBI Taxonomy" id="85310"/>
    <lineage>
        <taxon>Eukaryota</taxon>
        <taxon>Metazoa</taxon>
        <taxon>Ecdysozoa</taxon>
        <taxon>Arthropoda</taxon>
        <taxon>Hexapoda</taxon>
        <taxon>Insecta</taxon>
        <taxon>Pterygota</taxon>
        <taxon>Neoptera</taxon>
        <taxon>Paraneoptera</taxon>
        <taxon>Hemiptera</taxon>
        <taxon>Heteroptera</taxon>
        <taxon>Panheteroptera</taxon>
        <taxon>Pentatomomorpha</taxon>
        <taxon>Pentatomoidea</taxon>
        <taxon>Pentatomidae</taxon>
        <taxon>Pentatominae</taxon>
        <taxon>Nezara</taxon>
    </lineage>
</organism>
<evidence type="ECO:0000256" key="10">
    <source>
        <dbReference type="HAMAP-Rule" id="MF_03179"/>
    </source>
</evidence>
<accession>A0A9P0HNV3</accession>
<dbReference type="InterPro" id="IPR022450">
    <property type="entry name" value="TsaD"/>
</dbReference>
<gene>
    <name evidence="12" type="ORF">NEZAVI_LOCUS13327</name>
</gene>
<dbReference type="InterPro" id="IPR017861">
    <property type="entry name" value="KAE1/TsaD"/>
</dbReference>
<dbReference type="PANTHER" id="PTHR11735">
    <property type="entry name" value="TRNA N6-ADENOSINE THREONYLCARBAMOYLTRANSFERASE"/>
    <property type="match status" value="1"/>
</dbReference>
<evidence type="ECO:0000256" key="3">
    <source>
        <dbReference type="ARBA" id="ARBA00022679"/>
    </source>
</evidence>
<evidence type="ECO:0000313" key="12">
    <source>
        <dbReference type="EMBL" id="CAH1405032.1"/>
    </source>
</evidence>
<dbReference type="Gene3D" id="3.30.420.40">
    <property type="match status" value="2"/>
</dbReference>